<accession>A0ABD3C6W1</accession>
<sequence length="73" mass="8680">MEATADFPGELIEVVGSFVYRIDCIVDLRANEVFEEMRRARWFINYLGSERFIRALEAPKVQEHIKELKERFT</sequence>
<proteinExistence type="predicted"/>
<evidence type="ECO:0000313" key="2">
    <source>
        <dbReference type="Proteomes" id="UP001632038"/>
    </source>
</evidence>
<comment type="caution">
    <text evidence="1">The sequence shown here is derived from an EMBL/GenBank/DDBJ whole genome shotgun (WGS) entry which is preliminary data.</text>
</comment>
<dbReference type="EMBL" id="JAVIJP010000052">
    <property type="protein sequence ID" value="KAL3625535.1"/>
    <property type="molecule type" value="Genomic_DNA"/>
</dbReference>
<evidence type="ECO:0000313" key="1">
    <source>
        <dbReference type="EMBL" id="KAL3625535.1"/>
    </source>
</evidence>
<gene>
    <name evidence="1" type="ORF">CASFOL_030989</name>
</gene>
<name>A0ABD3C6W1_9LAMI</name>
<protein>
    <submittedName>
        <fullName evidence="1">Uncharacterized protein</fullName>
    </submittedName>
</protein>
<dbReference type="AlphaFoldDB" id="A0ABD3C6W1"/>
<dbReference type="Proteomes" id="UP001632038">
    <property type="component" value="Unassembled WGS sequence"/>
</dbReference>
<organism evidence="1 2">
    <name type="scientific">Castilleja foliolosa</name>
    <dbReference type="NCBI Taxonomy" id="1961234"/>
    <lineage>
        <taxon>Eukaryota</taxon>
        <taxon>Viridiplantae</taxon>
        <taxon>Streptophyta</taxon>
        <taxon>Embryophyta</taxon>
        <taxon>Tracheophyta</taxon>
        <taxon>Spermatophyta</taxon>
        <taxon>Magnoliopsida</taxon>
        <taxon>eudicotyledons</taxon>
        <taxon>Gunneridae</taxon>
        <taxon>Pentapetalae</taxon>
        <taxon>asterids</taxon>
        <taxon>lamiids</taxon>
        <taxon>Lamiales</taxon>
        <taxon>Orobanchaceae</taxon>
        <taxon>Pedicularideae</taxon>
        <taxon>Castillejinae</taxon>
        <taxon>Castilleja</taxon>
    </lineage>
</organism>
<reference evidence="2" key="1">
    <citation type="journal article" date="2024" name="IScience">
        <title>Strigolactones Initiate the Formation of Haustorium-like Structures in Castilleja.</title>
        <authorList>
            <person name="Buerger M."/>
            <person name="Peterson D."/>
            <person name="Chory J."/>
        </authorList>
    </citation>
    <scope>NUCLEOTIDE SEQUENCE [LARGE SCALE GENOMIC DNA]</scope>
</reference>
<keyword evidence="2" id="KW-1185">Reference proteome</keyword>